<dbReference type="InterPro" id="IPR050234">
    <property type="entry name" value="Nuclear_hormone_rcpt_NR1"/>
</dbReference>
<dbReference type="Proteomes" id="UP000682733">
    <property type="component" value="Unassembled WGS sequence"/>
</dbReference>
<dbReference type="PANTHER" id="PTHR24082:SF283">
    <property type="entry name" value="NUCLEAR HORMONE RECEPTOR HR96"/>
    <property type="match status" value="1"/>
</dbReference>
<evidence type="ECO:0000259" key="10">
    <source>
        <dbReference type="PROSITE" id="PS51030"/>
    </source>
</evidence>
<dbReference type="GO" id="GO:0008270">
    <property type="term" value="F:zinc ion binding"/>
    <property type="evidence" value="ECO:0007669"/>
    <property type="project" value="UniProtKB-KW"/>
</dbReference>
<dbReference type="InterPro" id="IPR001628">
    <property type="entry name" value="Znf_hrmn_rcpt"/>
</dbReference>
<evidence type="ECO:0000256" key="6">
    <source>
        <dbReference type="ARBA" id="ARBA00023163"/>
    </source>
</evidence>
<comment type="caution">
    <text evidence="12">The sequence shown here is derived from an EMBL/GenBank/DDBJ whole genome shotgun (WGS) entry which is preliminary data.</text>
</comment>
<evidence type="ECO:0000256" key="8">
    <source>
        <dbReference type="ARBA" id="ARBA00023242"/>
    </source>
</evidence>
<feature type="region of interest" description="Disordered" evidence="9">
    <location>
        <begin position="454"/>
        <end position="482"/>
    </location>
</feature>
<dbReference type="InterPro" id="IPR000536">
    <property type="entry name" value="Nucl_hrmn_rcpt_lig-bd"/>
</dbReference>
<dbReference type="AlphaFoldDB" id="A0A813UCA0"/>
<feature type="domain" description="NR LBD" evidence="11">
    <location>
        <begin position="140"/>
        <end position="393"/>
    </location>
</feature>
<dbReference type="CDD" id="cd06916">
    <property type="entry name" value="NR_DBD_like"/>
    <property type="match status" value="1"/>
</dbReference>
<dbReference type="Gene3D" id="3.30.50.10">
    <property type="entry name" value="Erythroid Transcription Factor GATA-1, subunit A"/>
    <property type="match status" value="1"/>
</dbReference>
<evidence type="ECO:0000256" key="4">
    <source>
        <dbReference type="ARBA" id="ARBA00023015"/>
    </source>
</evidence>
<feature type="compositionally biased region" description="Low complexity" evidence="9">
    <location>
        <begin position="167"/>
        <end position="187"/>
    </location>
</feature>
<dbReference type="Proteomes" id="UP000663829">
    <property type="component" value="Unassembled WGS sequence"/>
</dbReference>
<dbReference type="SMART" id="SM00399">
    <property type="entry name" value="ZnF_C4"/>
    <property type="match status" value="1"/>
</dbReference>
<feature type="compositionally biased region" description="Polar residues" evidence="9">
    <location>
        <begin position="516"/>
        <end position="540"/>
    </location>
</feature>
<dbReference type="PROSITE" id="PS51030">
    <property type="entry name" value="NUCLEAR_REC_DBD_2"/>
    <property type="match status" value="1"/>
</dbReference>
<gene>
    <name evidence="12" type="ORF">GPM918_LOCUS4691</name>
    <name evidence="13" type="ORF">OVA965_LOCUS9292</name>
    <name evidence="14" type="ORF">SRO942_LOCUS4687</name>
    <name evidence="15" type="ORF">TMI583_LOCUS9289</name>
</gene>
<sequence length="882" mass="100557">MHATNSSSKVIFQSQSSTTTSDRLCSVCGDMSTGTHFGGNSCESCKAFFRRSVQCTRYTSYKCSCGETCVVNLVTRKVCQYCRYIKCVSIGMKSKWVLSDEEREEKYGSRRKRIRKDCQINEDPDIHKYVRKEEKLLIEDMAHAFYQARATYPLEFPSQSDLSGSISTPSSARTTATTTTTTTTTSTPPNPAANFLTVPIQRLVLFARMLKDFNLFSEDDKVKLLKGSAMEIIVCSSNTLFDPITQKFTNYLSRDQQAAVDNSKLNFDPILIKLWGTELFETTKTYLISMCNLYTDEVSTILLIPIIIFSPDRSNLNDIKLVNQLQIKYSCLLRKYMNWRYGIEQTDQIYPKLLLKIIDIRTLGLQHSEVIRKSMAISNVNPLVQEINVNTIPSIVKTAKEQSQTTTENSKCAQAGSSDTTTNKDRTVQEKRDENDDSMMELDKTYSIYDEIEKNNNSKSSRNKNDLDSTPQQKQSQKIITEDDKATNLRNIWKKKDTLDYKYSLSQTTSLEYDTSICGSDSDNSSPTTNVVISSGNSMDVNRKQESSLQSSFSQDVSRITGGQRQQLTNLMKINDHQVPVLSPNGSAIPRSNSMNSSDVLSDSYYQKANTSHFLPKDQTNVSCVSVNQQDSNSRSLRKYPPLHKANQFNDKFSIKMINDDISSVNVIPPVTATAGCYNKDMLNTQNFYAVQYMSESMQSSHHHHHHQQRQQQHYHYLTARLSSPNSPQQHHEQNLFPPANNHHNKAVHYHKSQLPAHYNPALYYRRDNEEEKVQLLNCINDPYKRDLILKILRKLNQPSNVSNQQKQQNDQFQFQLTQPTAHHYPLSLSTSTVDHHSLPYRPSSQRSDYIAETQYSSSDGIYYPHHCSPTGRSTKSSTRES</sequence>
<feature type="domain" description="Nuclear receptor" evidence="10">
    <location>
        <begin position="22"/>
        <end position="99"/>
    </location>
</feature>
<feature type="compositionally biased region" description="Polar residues" evidence="9">
    <location>
        <begin position="401"/>
        <end position="421"/>
    </location>
</feature>
<dbReference type="Proteomes" id="UP000681722">
    <property type="component" value="Unassembled WGS sequence"/>
</dbReference>
<accession>A0A813UCA0</accession>
<dbReference type="PRINTS" id="PR00047">
    <property type="entry name" value="STROIDFINGER"/>
</dbReference>
<feature type="compositionally biased region" description="Polar residues" evidence="9">
    <location>
        <begin position="468"/>
        <end position="479"/>
    </location>
</feature>
<dbReference type="EMBL" id="CAJOBA010003261">
    <property type="protein sequence ID" value="CAF3676108.1"/>
    <property type="molecule type" value="Genomic_DNA"/>
</dbReference>
<feature type="region of interest" description="Disordered" evidence="9">
    <location>
        <begin position="516"/>
        <end position="541"/>
    </location>
</feature>
<keyword evidence="6" id="KW-0804">Transcription</keyword>
<dbReference type="PANTHER" id="PTHR24082">
    <property type="entry name" value="NUCLEAR HORMONE RECEPTOR"/>
    <property type="match status" value="1"/>
</dbReference>
<dbReference type="Gene3D" id="1.10.565.10">
    <property type="entry name" value="Retinoid X Receptor"/>
    <property type="match status" value="1"/>
</dbReference>
<reference evidence="12" key="1">
    <citation type="submission" date="2021-02" db="EMBL/GenBank/DDBJ databases">
        <authorList>
            <person name="Nowell W R."/>
        </authorList>
    </citation>
    <scope>NUCLEOTIDE SEQUENCE</scope>
</reference>
<evidence type="ECO:0000313" key="16">
    <source>
        <dbReference type="Proteomes" id="UP000663829"/>
    </source>
</evidence>
<dbReference type="InterPro" id="IPR035500">
    <property type="entry name" value="NHR-like_dom_sf"/>
</dbReference>
<dbReference type="Pfam" id="PF00105">
    <property type="entry name" value="zf-C4"/>
    <property type="match status" value="1"/>
</dbReference>
<keyword evidence="1" id="KW-0479">Metal-binding</keyword>
<dbReference type="GO" id="GO:0004879">
    <property type="term" value="F:nuclear receptor activity"/>
    <property type="evidence" value="ECO:0007669"/>
    <property type="project" value="TreeGrafter"/>
</dbReference>
<dbReference type="GO" id="GO:0045944">
    <property type="term" value="P:positive regulation of transcription by RNA polymerase II"/>
    <property type="evidence" value="ECO:0007669"/>
    <property type="project" value="TreeGrafter"/>
</dbReference>
<evidence type="ECO:0000313" key="15">
    <source>
        <dbReference type="EMBL" id="CAF3676108.1"/>
    </source>
</evidence>
<evidence type="ECO:0000313" key="12">
    <source>
        <dbReference type="EMBL" id="CAF0823886.1"/>
    </source>
</evidence>
<dbReference type="SUPFAM" id="SSF48508">
    <property type="entry name" value="Nuclear receptor ligand-binding domain"/>
    <property type="match status" value="1"/>
</dbReference>
<organism evidence="12 16">
    <name type="scientific">Didymodactylos carnosus</name>
    <dbReference type="NCBI Taxonomy" id="1234261"/>
    <lineage>
        <taxon>Eukaryota</taxon>
        <taxon>Metazoa</taxon>
        <taxon>Spiralia</taxon>
        <taxon>Gnathifera</taxon>
        <taxon>Rotifera</taxon>
        <taxon>Eurotatoria</taxon>
        <taxon>Bdelloidea</taxon>
        <taxon>Philodinida</taxon>
        <taxon>Philodinidae</taxon>
        <taxon>Didymodactylos</taxon>
    </lineage>
</organism>
<feature type="region of interest" description="Disordered" evidence="9">
    <location>
        <begin position="860"/>
        <end position="882"/>
    </location>
</feature>
<dbReference type="PROSITE" id="PS00031">
    <property type="entry name" value="NUCLEAR_REC_DBD_1"/>
    <property type="match status" value="1"/>
</dbReference>
<proteinExistence type="predicted"/>
<protein>
    <submittedName>
        <fullName evidence="12">Uncharacterized protein</fullName>
    </submittedName>
</protein>
<dbReference type="InterPro" id="IPR001723">
    <property type="entry name" value="Nuclear_hrmn_rcpt"/>
</dbReference>
<dbReference type="PROSITE" id="PS51843">
    <property type="entry name" value="NR_LBD"/>
    <property type="match status" value="1"/>
</dbReference>
<dbReference type="SMART" id="SM00430">
    <property type="entry name" value="HOLI"/>
    <property type="match status" value="1"/>
</dbReference>
<dbReference type="PRINTS" id="PR00398">
    <property type="entry name" value="STRDHORMONER"/>
</dbReference>
<dbReference type="EMBL" id="CAJNOQ010000642">
    <property type="protein sequence ID" value="CAF0823886.1"/>
    <property type="molecule type" value="Genomic_DNA"/>
</dbReference>
<keyword evidence="16" id="KW-1185">Reference proteome</keyword>
<evidence type="ECO:0000313" key="14">
    <source>
        <dbReference type="EMBL" id="CAF3610414.1"/>
    </source>
</evidence>
<evidence type="ECO:0000256" key="2">
    <source>
        <dbReference type="ARBA" id="ARBA00022771"/>
    </source>
</evidence>
<dbReference type="GO" id="GO:0000122">
    <property type="term" value="P:negative regulation of transcription by RNA polymerase II"/>
    <property type="evidence" value="ECO:0007669"/>
    <property type="project" value="TreeGrafter"/>
</dbReference>
<feature type="compositionally biased region" description="Basic and acidic residues" evidence="9">
    <location>
        <begin position="422"/>
        <end position="434"/>
    </location>
</feature>
<keyword evidence="8" id="KW-0539">Nucleus</keyword>
<keyword evidence="4" id="KW-0805">Transcription regulation</keyword>
<keyword evidence="7" id="KW-0675">Receptor</keyword>
<feature type="region of interest" description="Disordered" evidence="9">
    <location>
        <begin position="163"/>
        <end position="191"/>
    </location>
</feature>
<dbReference type="SUPFAM" id="SSF57716">
    <property type="entry name" value="Glucocorticoid receptor-like (DNA-binding domain)"/>
    <property type="match status" value="1"/>
</dbReference>
<keyword evidence="3" id="KW-0862">Zinc</keyword>
<feature type="compositionally biased region" description="Polar residues" evidence="9">
    <location>
        <begin position="871"/>
        <end position="882"/>
    </location>
</feature>
<evidence type="ECO:0000256" key="5">
    <source>
        <dbReference type="ARBA" id="ARBA00023125"/>
    </source>
</evidence>
<evidence type="ECO:0000256" key="3">
    <source>
        <dbReference type="ARBA" id="ARBA00022833"/>
    </source>
</evidence>
<keyword evidence="2" id="KW-0863">Zinc-finger</keyword>
<name>A0A813UCA0_9BILA</name>
<evidence type="ECO:0000256" key="7">
    <source>
        <dbReference type="ARBA" id="ARBA00023170"/>
    </source>
</evidence>
<feature type="region of interest" description="Disordered" evidence="9">
    <location>
        <begin position="400"/>
        <end position="442"/>
    </location>
</feature>
<dbReference type="OrthoDB" id="6355676at2759"/>
<dbReference type="Pfam" id="PF00104">
    <property type="entry name" value="Hormone_recep"/>
    <property type="match status" value="1"/>
</dbReference>
<evidence type="ECO:0000313" key="13">
    <source>
        <dbReference type="EMBL" id="CAF0894367.1"/>
    </source>
</evidence>
<dbReference type="Proteomes" id="UP000677228">
    <property type="component" value="Unassembled WGS sequence"/>
</dbReference>
<evidence type="ECO:0000256" key="9">
    <source>
        <dbReference type="SAM" id="MobiDB-lite"/>
    </source>
</evidence>
<keyword evidence="5" id="KW-0238">DNA-binding</keyword>
<evidence type="ECO:0000256" key="1">
    <source>
        <dbReference type="ARBA" id="ARBA00022723"/>
    </source>
</evidence>
<dbReference type="GO" id="GO:0030154">
    <property type="term" value="P:cell differentiation"/>
    <property type="evidence" value="ECO:0007669"/>
    <property type="project" value="TreeGrafter"/>
</dbReference>
<dbReference type="InterPro" id="IPR013088">
    <property type="entry name" value="Znf_NHR/GATA"/>
</dbReference>
<evidence type="ECO:0000259" key="11">
    <source>
        <dbReference type="PROSITE" id="PS51843"/>
    </source>
</evidence>
<dbReference type="EMBL" id="CAJOBC010000641">
    <property type="protein sequence ID" value="CAF3610414.1"/>
    <property type="molecule type" value="Genomic_DNA"/>
</dbReference>
<dbReference type="EMBL" id="CAJNOK010003259">
    <property type="protein sequence ID" value="CAF0894367.1"/>
    <property type="molecule type" value="Genomic_DNA"/>
</dbReference>
<dbReference type="GO" id="GO:0000978">
    <property type="term" value="F:RNA polymerase II cis-regulatory region sequence-specific DNA binding"/>
    <property type="evidence" value="ECO:0007669"/>
    <property type="project" value="TreeGrafter"/>
</dbReference>